<keyword evidence="1" id="KW-0175">Coiled coil</keyword>
<feature type="region of interest" description="Disordered" evidence="2">
    <location>
        <begin position="259"/>
        <end position="295"/>
    </location>
</feature>
<dbReference type="InterPro" id="IPR044822">
    <property type="entry name" value="Myb_DNA-bind_4"/>
</dbReference>
<protein>
    <recommendedName>
        <fullName evidence="3">MADF domain-containing protein</fullName>
    </recommendedName>
</protein>
<reference evidence="4 5" key="1">
    <citation type="submission" date="2021-07" db="EMBL/GenBank/DDBJ databases">
        <authorList>
            <person name="Imarazene B."/>
            <person name="Zahm M."/>
            <person name="Klopp C."/>
            <person name="Cabau C."/>
            <person name="Beille S."/>
            <person name="Jouanno E."/>
            <person name="Castinel A."/>
            <person name="Lluch J."/>
            <person name="Gil L."/>
            <person name="Kuchtly C."/>
            <person name="Lopez Roques C."/>
            <person name="Donnadieu C."/>
            <person name="Parrinello H."/>
            <person name="Journot L."/>
            <person name="Du K."/>
            <person name="Schartl M."/>
            <person name="Retaux S."/>
            <person name="Guiguen Y."/>
        </authorList>
    </citation>
    <scope>NUCLEOTIDE SEQUENCE [LARGE SCALE GENOMIC DNA]</scope>
    <source>
        <strain evidence="4">Pach_M1</strain>
        <tissue evidence="4">Testis</tissue>
    </source>
</reference>
<evidence type="ECO:0000256" key="2">
    <source>
        <dbReference type="SAM" id="MobiDB-lite"/>
    </source>
</evidence>
<dbReference type="InterPro" id="IPR006578">
    <property type="entry name" value="MADF-dom"/>
</dbReference>
<proteinExistence type="predicted"/>
<evidence type="ECO:0000313" key="5">
    <source>
        <dbReference type="Proteomes" id="UP000752171"/>
    </source>
</evidence>
<sequence length="394" mass="43316">MMMMDASLKVEPSGGAVLSCDAPPAASTSSVLTAAHQVEQAKEPTPVLLYPISINSDVSLSPVFRDKGSHVGGREEVRKAGGARGYTEAVSTSSEFTHHAIVHLIEAMHRCWDVYGSRERSRLFQSVQSELEMLGHSLPVEKIRRKWNNLIVTYKRVKERSRLGGGRAKTSWEYFELMDKVLGKTKIDQRGPASATLVGFATTAKAAVRSEERQSHSSVSVAAVATPCLLPNGLFTSPPQIPTLVTSPLLCNVPPPKTNPVLPLNPKPSPSPTRSSDSSMPSISPKPTSRVVRQPLKRRLRHLQLSSVASRLAQQQQGQAGERTALLRSFLTSQEERTLLEDQRQRKKDAREKRQEKTINNMAEALGRMATALELISSKQDTIIALLQRLADKH</sequence>
<feature type="compositionally biased region" description="Pro residues" evidence="2">
    <location>
        <begin position="259"/>
        <end position="271"/>
    </location>
</feature>
<dbReference type="Pfam" id="PF13837">
    <property type="entry name" value="Myb_DNA-bind_4"/>
    <property type="match status" value="1"/>
</dbReference>
<dbReference type="Proteomes" id="UP000752171">
    <property type="component" value="Unassembled WGS sequence"/>
</dbReference>
<evidence type="ECO:0000259" key="3">
    <source>
        <dbReference type="PROSITE" id="PS51029"/>
    </source>
</evidence>
<dbReference type="PROSITE" id="PS51029">
    <property type="entry name" value="MADF"/>
    <property type="match status" value="1"/>
</dbReference>
<evidence type="ECO:0000313" key="4">
    <source>
        <dbReference type="EMBL" id="KAG9267744.1"/>
    </source>
</evidence>
<feature type="domain" description="MADF" evidence="3">
    <location>
        <begin position="100"/>
        <end position="186"/>
    </location>
</feature>
<feature type="compositionally biased region" description="Low complexity" evidence="2">
    <location>
        <begin position="272"/>
        <end position="287"/>
    </location>
</feature>
<name>A0A8T2L9P9_ASTMX</name>
<accession>A0A8T2L9P9</accession>
<comment type="caution">
    <text evidence="4">The sequence shown here is derived from an EMBL/GenBank/DDBJ whole genome shotgun (WGS) entry which is preliminary data.</text>
</comment>
<gene>
    <name evidence="4" type="ORF">AMEX_G18613</name>
</gene>
<dbReference type="AlphaFoldDB" id="A0A8T2L9P9"/>
<dbReference type="KEGG" id="amex:103037439"/>
<organism evidence="4 5">
    <name type="scientific">Astyanax mexicanus</name>
    <name type="common">Blind cave fish</name>
    <name type="synonym">Astyanax fasciatus mexicanus</name>
    <dbReference type="NCBI Taxonomy" id="7994"/>
    <lineage>
        <taxon>Eukaryota</taxon>
        <taxon>Metazoa</taxon>
        <taxon>Chordata</taxon>
        <taxon>Craniata</taxon>
        <taxon>Vertebrata</taxon>
        <taxon>Euteleostomi</taxon>
        <taxon>Actinopterygii</taxon>
        <taxon>Neopterygii</taxon>
        <taxon>Teleostei</taxon>
        <taxon>Ostariophysi</taxon>
        <taxon>Characiformes</taxon>
        <taxon>Characoidei</taxon>
        <taxon>Acestrorhamphidae</taxon>
        <taxon>Acestrorhamphinae</taxon>
        <taxon>Astyanax</taxon>
    </lineage>
</organism>
<dbReference type="EMBL" id="JAICCE010000015">
    <property type="protein sequence ID" value="KAG9267744.1"/>
    <property type="molecule type" value="Genomic_DNA"/>
</dbReference>
<feature type="coiled-coil region" evidence="1">
    <location>
        <begin position="333"/>
        <end position="360"/>
    </location>
</feature>
<evidence type="ECO:0000256" key="1">
    <source>
        <dbReference type="SAM" id="Coils"/>
    </source>
</evidence>